<feature type="compositionally biased region" description="Polar residues" evidence="1">
    <location>
        <begin position="48"/>
        <end position="68"/>
    </location>
</feature>
<keyword evidence="2" id="KW-0472">Membrane</keyword>
<evidence type="ECO:0000313" key="3">
    <source>
        <dbReference type="EMBL" id="GFF12238.1"/>
    </source>
</evidence>
<dbReference type="Proteomes" id="UP000452235">
    <property type="component" value="Unassembled WGS sequence"/>
</dbReference>
<dbReference type="OrthoDB" id="4093673at2759"/>
<feature type="region of interest" description="Disordered" evidence="1">
    <location>
        <begin position="33"/>
        <end position="68"/>
    </location>
</feature>
<gene>
    <name evidence="3" type="ORF">ATEIFO6365_0001046100</name>
</gene>
<keyword evidence="2" id="KW-0812">Transmembrane</keyword>
<evidence type="ECO:0000256" key="2">
    <source>
        <dbReference type="SAM" id="Phobius"/>
    </source>
</evidence>
<name>A0A5M3YPJ2_ASPTE</name>
<dbReference type="Pfam" id="PF23670">
    <property type="entry name" value="PIGBOS1"/>
    <property type="match status" value="1"/>
</dbReference>
<dbReference type="InterPro" id="IPR057394">
    <property type="entry name" value="PIGBOS1"/>
</dbReference>
<comment type="caution">
    <text evidence="3">The sequence shown here is derived from an EMBL/GenBank/DDBJ whole genome shotgun (WGS) entry which is preliminary data.</text>
</comment>
<reference evidence="3 4" key="1">
    <citation type="submission" date="2020-01" db="EMBL/GenBank/DDBJ databases">
        <title>Aspergillus terreus IFO 6365 whole genome shotgun sequence.</title>
        <authorList>
            <person name="Kanamasa S."/>
            <person name="Takahashi H."/>
        </authorList>
    </citation>
    <scope>NUCLEOTIDE SEQUENCE [LARGE SCALE GENOMIC DNA]</scope>
    <source>
        <strain evidence="3 4">IFO 6365</strain>
    </source>
</reference>
<dbReference type="AlphaFoldDB" id="A0A5M3YPJ2"/>
<protein>
    <submittedName>
        <fullName evidence="3">Uncharacterized protein</fullName>
    </submittedName>
</protein>
<organism evidence="3 4">
    <name type="scientific">Aspergillus terreus</name>
    <dbReference type="NCBI Taxonomy" id="33178"/>
    <lineage>
        <taxon>Eukaryota</taxon>
        <taxon>Fungi</taxon>
        <taxon>Dikarya</taxon>
        <taxon>Ascomycota</taxon>
        <taxon>Pezizomycotina</taxon>
        <taxon>Eurotiomycetes</taxon>
        <taxon>Eurotiomycetidae</taxon>
        <taxon>Eurotiales</taxon>
        <taxon>Aspergillaceae</taxon>
        <taxon>Aspergillus</taxon>
        <taxon>Aspergillus subgen. Circumdati</taxon>
    </lineage>
</organism>
<sequence>MSRNWFPAIMAIGMGVFTGYYTFQPALKELQVEKGQGQRGQLPAPGQQAPSPTNAAQKPATDANQDQK</sequence>
<feature type="transmembrane region" description="Helical" evidence="2">
    <location>
        <begin position="6"/>
        <end position="23"/>
    </location>
</feature>
<evidence type="ECO:0000256" key="1">
    <source>
        <dbReference type="SAM" id="MobiDB-lite"/>
    </source>
</evidence>
<accession>A0A5M3YPJ2</accession>
<evidence type="ECO:0000313" key="4">
    <source>
        <dbReference type="Proteomes" id="UP000452235"/>
    </source>
</evidence>
<proteinExistence type="predicted"/>
<keyword evidence="2" id="KW-1133">Transmembrane helix</keyword>
<keyword evidence="4" id="KW-1185">Reference proteome</keyword>
<dbReference type="EMBL" id="BLJY01000001">
    <property type="protein sequence ID" value="GFF12238.1"/>
    <property type="molecule type" value="Genomic_DNA"/>
</dbReference>